<evidence type="ECO:0000256" key="1">
    <source>
        <dbReference type="ARBA" id="ARBA00005679"/>
    </source>
</evidence>
<keyword evidence="3" id="KW-0325">Glycoprotein</keyword>
<feature type="region of interest" description="Disordered" evidence="4">
    <location>
        <begin position="321"/>
        <end position="350"/>
    </location>
</feature>
<evidence type="ECO:0000256" key="2">
    <source>
        <dbReference type="ARBA" id="ARBA00022737"/>
    </source>
</evidence>
<name>A0ABQ9YEV6_9EUKA</name>
<feature type="chain" id="PRO_5047206463" evidence="5">
    <location>
        <begin position="17"/>
        <end position="533"/>
    </location>
</feature>
<dbReference type="Pfam" id="PF23598">
    <property type="entry name" value="LRR_14"/>
    <property type="match status" value="1"/>
</dbReference>
<gene>
    <name evidence="7" type="ORF">BLNAU_2552</name>
</gene>
<dbReference type="InterPro" id="IPR004911">
    <property type="entry name" value="Interferon-induced_GILT"/>
</dbReference>
<keyword evidence="5" id="KW-0732">Signal</keyword>
<dbReference type="InterPro" id="IPR055414">
    <property type="entry name" value="LRR_R13L4/SHOC2-like"/>
</dbReference>
<evidence type="ECO:0000259" key="6">
    <source>
        <dbReference type="Pfam" id="PF23598"/>
    </source>
</evidence>
<dbReference type="Proteomes" id="UP001281761">
    <property type="component" value="Unassembled WGS sequence"/>
</dbReference>
<organism evidence="7 8">
    <name type="scientific">Blattamonas nauphoetae</name>
    <dbReference type="NCBI Taxonomy" id="2049346"/>
    <lineage>
        <taxon>Eukaryota</taxon>
        <taxon>Metamonada</taxon>
        <taxon>Preaxostyla</taxon>
        <taxon>Oxymonadida</taxon>
        <taxon>Blattamonas</taxon>
    </lineage>
</organism>
<dbReference type="InterPro" id="IPR052941">
    <property type="entry name" value="StomDev_PlantInt_Reg"/>
</dbReference>
<accession>A0ABQ9YEV6</accession>
<comment type="similarity">
    <text evidence="1">Belongs to the GILT family.</text>
</comment>
<dbReference type="EMBL" id="JARBJD010000011">
    <property type="protein sequence ID" value="KAK2962309.1"/>
    <property type="molecule type" value="Genomic_DNA"/>
</dbReference>
<feature type="signal peptide" evidence="5">
    <location>
        <begin position="1"/>
        <end position="16"/>
    </location>
</feature>
<evidence type="ECO:0000256" key="5">
    <source>
        <dbReference type="SAM" id="SignalP"/>
    </source>
</evidence>
<keyword evidence="2" id="KW-0677">Repeat</keyword>
<dbReference type="InterPro" id="IPR032675">
    <property type="entry name" value="LRR_dom_sf"/>
</dbReference>
<feature type="compositionally biased region" description="Basic and acidic residues" evidence="4">
    <location>
        <begin position="325"/>
        <end position="337"/>
    </location>
</feature>
<protein>
    <submittedName>
        <fullName evidence="7">DNA damage-repair/toleration protein DRT100</fullName>
    </submittedName>
</protein>
<keyword evidence="8" id="KW-1185">Reference proteome</keyword>
<dbReference type="Gene3D" id="3.80.10.10">
    <property type="entry name" value="Ribonuclease Inhibitor"/>
    <property type="match status" value="3"/>
</dbReference>
<feature type="domain" description="Disease resistance R13L4/SHOC-2-like LRR" evidence="6">
    <location>
        <begin position="92"/>
        <end position="298"/>
    </location>
</feature>
<dbReference type="PANTHER" id="PTHR48004">
    <property type="entry name" value="OS01G0149700 PROTEIN"/>
    <property type="match status" value="1"/>
</dbReference>
<comment type="caution">
    <text evidence="7">The sequence shown here is derived from an EMBL/GenBank/DDBJ whole genome shotgun (WGS) entry which is preliminary data.</text>
</comment>
<evidence type="ECO:0000256" key="4">
    <source>
        <dbReference type="SAM" id="MobiDB-lite"/>
    </source>
</evidence>
<evidence type="ECO:0000313" key="8">
    <source>
        <dbReference type="Proteomes" id="UP001281761"/>
    </source>
</evidence>
<sequence length="533" mass="58297">MLVFCVTSLLVGITEREVLEGFYKSTGGDKWTTNTNWNTAADICTWHGISCSGKYVSSIALQGNNLVGVIPSNFGHLSGLVSFDLSKNNLGGPIPQSVGNMRNLMAIGLRENKLNGTLPDSLGRCTKLAYVHLDFNELTGTIPSSWASLKKLQVLGLVDNKLSGPVPTALSQMTALTTLALGWNSFTGPVPQSFSNLVNLEALDFANNSLSGQFPDIFRSTGKLRELILCFNDIEGPLPDSIGLLPNISVVAIAFNKLTSFPETLASNPSMYLLFLQGNNIRQKFPQAFNKTTNIEVALNKNPFICPIPEWAGWTGATCTASPNSEERATAEDRDAYYKPPPRKRPSSFKNASPSVFKYYGLSQCPDLPSMETQIFNIPSSLNPYFTLDPKFYGRPITRYPADHWCMHGQSECIGNYARLCANKIDSTKYVAFAKCQGASMKAIPSNTRACAEAAGLNWEDMKQCLWDDGRDLLRESQASADKDAAVWSPTLYIDDKKECLWNLAPCSVPGGTPDMVKKICEKIEGQKPAACN</sequence>
<reference evidence="7 8" key="1">
    <citation type="journal article" date="2022" name="bioRxiv">
        <title>Genomics of Preaxostyla Flagellates Illuminates Evolutionary Transitions and the Path Towards Mitochondrial Loss.</title>
        <authorList>
            <person name="Novak L.V.F."/>
            <person name="Treitli S.C."/>
            <person name="Pyrih J."/>
            <person name="Halakuc P."/>
            <person name="Pipaliya S.V."/>
            <person name="Vacek V."/>
            <person name="Brzon O."/>
            <person name="Soukal P."/>
            <person name="Eme L."/>
            <person name="Dacks J.B."/>
            <person name="Karnkowska A."/>
            <person name="Elias M."/>
            <person name="Hampl V."/>
        </authorList>
    </citation>
    <scope>NUCLEOTIDE SEQUENCE [LARGE SCALE GENOMIC DNA]</scope>
    <source>
        <strain evidence="7">NAU3</strain>
        <tissue evidence="7">Gut</tissue>
    </source>
</reference>
<proteinExistence type="inferred from homology"/>
<evidence type="ECO:0000313" key="7">
    <source>
        <dbReference type="EMBL" id="KAK2962309.1"/>
    </source>
</evidence>
<dbReference type="Pfam" id="PF03227">
    <property type="entry name" value="GILT"/>
    <property type="match status" value="1"/>
</dbReference>
<dbReference type="SUPFAM" id="SSF52058">
    <property type="entry name" value="L domain-like"/>
    <property type="match status" value="1"/>
</dbReference>
<dbReference type="PANTHER" id="PTHR48004:SF59">
    <property type="entry name" value="LEUCINE-RICH REPEAT-CONTAINING N-TERMINAL PLANT-TYPE DOMAIN-CONTAINING PROTEIN"/>
    <property type="match status" value="1"/>
</dbReference>
<evidence type="ECO:0000256" key="3">
    <source>
        <dbReference type="ARBA" id="ARBA00023180"/>
    </source>
</evidence>